<evidence type="ECO:0000313" key="5">
    <source>
        <dbReference type="Proteomes" id="UP000836402"/>
    </source>
</evidence>
<reference evidence="2" key="3">
    <citation type="submission" date="2020-10" db="EMBL/GenBank/DDBJ databases">
        <authorList>
            <person name="Sedaghatjoo S."/>
        </authorList>
    </citation>
    <scope>NUCLEOTIDE SEQUENCE</scope>
    <source>
        <strain evidence="2">AZH3</strain>
    </source>
</reference>
<organism evidence="3 4">
    <name type="scientific">Tilletia caries</name>
    <name type="common">wheat bunt fungus</name>
    <dbReference type="NCBI Taxonomy" id="13290"/>
    <lineage>
        <taxon>Eukaryota</taxon>
        <taxon>Fungi</taxon>
        <taxon>Dikarya</taxon>
        <taxon>Basidiomycota</taxon>
        <taxon>Ustilaginomycotina</taxon>
        <taxon>Exobasidiomycetes</taxon>
        <taxon>Tilletiales</taxon>
        <taxon>Tilletiaceae</taxon>
        <taxon>Tilletia</taxon>
    </lineage>
</organism>
<evidence type="ECO:0000313" key="4">
    <source>
        <dbReference type="Proteomes" id="UP000077671"/>
    </source>
</evidence>
<feature type="compositionally biased region" description="Polar residues" evidence="1">
    <location>
        <begin position="687"/>
        <end position="697"/>
    </location>
</feature>
<feature type="region of interest" description="Disordered" evidence="1">
    <location>
        <begin position="677"/>
        <end position="702"/>
    </location>
</feature>
<evidence type="ECO:0000313" key="3">
    <source>
        <dbReference type="EMBL" id="KAE8243618.1"/>
    </source>
</evidence>
<name>A0A177TYU2_9BASI</name>
<reference evidence="3" key="2">
    <citation type="journal article" date="2019" name="IMA Fungus">
        <title>Genome sequencing and comparison of five Tilletia species to identify candidate genes for the detection of regulated species infecting wheat.</title>
        <authorList>
            <person name="Nguyen H.D.T."/>
            <person name="Sultana T."/>
            <person name="Kesanakurti P."/>
            <person name="Hambleton S."/>
        </authorList>
    </citation>
    <scope>NUCLEOTIDE SEQUENCE</scope>
    <source>
        <strain evidence="3">DAOMC 238032</strain>
    </source>
</reference>
<evidence type="ECO:0000256" key="1">
    <source>
        <dbReference type="SAM" id="MobiDB-lite"/>
    </source>
</evidence>
<dbReference type="EMBL" id="CAJHJG010004455">
    <property type="protein sequence ID" value="CAD6941168.1"/>
    <property type="molecule type" value="Genomic_DNA"/>
</dbReference>
<comment type="caution">
    <text evidence="3">The sequence shown here is derived from an EMBL/GenBank/DDBJ whole genome shotgun (WGS) entry which is preliminary data.</text>
</comment>
<dbReference type="AlphaFoldDB" id="A0A177TYU2"/>
<feature type="compositionally biased region" description="Low complexity" evidence="1">
    <location>
        <begin position="1"/>
        <end position="15"/>
    </location>
</feature>
<reference evidence="3" key="1">
    <citation type="submission" date="2016-04" db="EMBL/GenBank/DDBJ databases">
        <authorList>
            <person name="Nguyen H.D."/>
            <person name="Kesanakurti P."/>
            <person name="Cullis J."/>
            <person name="Levesque C.A."/>
            <person name="Hambleton S."/>
        </authorList>
    </citation>
    <scope>NUCLEOTIDE SEQUENCE</scope>
    <source>
        <strain evidence="3">DAOMC 238032</strain>
    </source>
</reference>
<dbReference type="EMBL" id="LWDD02001948">
    <property type="protein sequence ID" value="KAE8243618.1"/>
    <property type="molecule type" value="Genomic_DNA"/>
</dbReference>
<evidence type="ECO:0008006" key="6">
    <source>
        <dbReference type="Google" id="ProtNLM"/>
    </source>
</evidence>
<feature type="compositionally biased region" description="Low complexity" evidence="1">
    <location>
        <begin position="677"/>
        <end position="686"/>
    </location>
</feature>
<dbReference type="InterPro" id="IPR036047">
    <property type="entry name" value="F-box-like_dom_sf"/>
</dbReference>
<dbReference type="Proteomes" id="UP000077671">
    <property type="component" value="Unassembled WGS sequence"/>
</dbReference>
<keyword evidence="5" id="KW-1185">Reference proteome</keyword>
<feature type="compositionally biased region" description="Polar residues" evidence="1">
    <location>
        <begin position="29"/>
        <end position="46"/>
    </location>
</feature>
<evidence type="ECO:0000313" key="2">
    <source>
        <dbReference type="EMBL" id="CAD6941168.1"/>
    </source>
</evidence>
<dbReference type="SUPFAM" id="SSF81383">
    <property type="entry name" value="F-box domain"/>
    <property type="match status" value="1"/>
</dbReference>
<gene>
    <name evidence="3" type="ORF">A4X03_0g7706</name>
    <name evidence="2" type="ORF">JKIAZH3_G2425</name>
</gene>
<sequence length="764" mass="84042">MSPLRRTLSPSTSSSGAASDEDCDVVMGSDNSDADSSNTRAVSSHDTAAAPAAKRARLQHSSSVSGAVARLQQLLDRQDHDQVIKQASALLQSGLPPTEQAIALALRSISYSDLGIHHHAAQDALASQALAERNPHACLPVAKALTTAGMSGRAYAFIVKARTLLALKLNIGHSFLIHNQLQPQPQLQHHHQYGCHHHPTSPSHGTLTPPYSSNSPRFAHSFEPASAGEDDLPLLRDVYEVEARLRPSGFAAMPIELIQACLALIGDVRQTAQCMRVSRQWKIAIQSCPRLWKAVELWKPHRLPARGYVIDEPECQLPPPRTALVNAIYALRSSIRYTNGNVKSVSLDLRGSYRDTYAESCWAMLQTIAPNLDSLALCIGWQDIHAKANFAHVLRTCAKLTNLVIYYDAKPRKDPDDEFEPLRFSLLTDDPNPVPLRKVHLSIPECEVDFDNDVAQRFAHVQDFALVRDVSEDVSITWVLAFLRAARLSLIKYQLSCPVSDAIWCPPGASSAVKRGDPFIAPIILENLTELRADFSEWGTCAQAINTRFVMSNVREAEIVTTVPHCLVGFCLFRVRTWSITEIYDEKVAEMALNYLLHLAPELEVLEMRTPAGGHGRSVLPNLLLDNLISLSNSVPANASGYSAPLSRLRSLKFVNSPVTGRQLIGLVQARLKFSTGPPNSTSTSPHYLNSRQALSSGGTGIDEDDAMLVDAQQRIQAEPMLPPFRPILSIMLTDCVNVSEEEQRELARLVPVFHCSPPPPVRW</sequence>
<accession>A0A177TYU2</accession>
<feature type="compositionally biased region" description="Polar residues" evidence="1">
    <location>
        <begin position="200"/>
        <end position="213"/>
    </location>
</feature>
<protein>
    <recommendedName>
        <fullName evidence="6">F-box domain-containing protein</fullName>
    </recommendedName>
</protein>
<feature type="compositionally biased region" description="Basic residues" evidence="1">
    <location>
        <begin position="188"/>
        <end position="199"/>
    </location>
</feature>
<proteinExistence type="predicted"/>
<dbReference type="Proteomes" id="UP000836402">
    <property type="component" value="Unassembled WGS sequence"/>
</dbReference>
<feature type="region of interest" description="Disordered" evidence="1">
    <location>
        <begin position="1"/>
        <end position="62"/>
    </location>
</feature>
<feature type="region of interest" description="Disordered" evidence="1">
    <location>
        <begin position="187"/>
        <end position="213"/>
    </location>
</feature>